<dbReference type="Proteomes" id="UP000318825">
    <property type="component" value="Unassembled WGS sequence"/>
</dbReference>
<name>A0A4Y3W819_NITWI</name>
<dbReference type="EMBL" id="BJNF01000026">
    <property type="protein sequence ID" value="GEC15167.1"/>
    <property type="molecule type" value="Genomic_DNA"/>
</dbReference>
<accession>A0A4Y3W819</accession>
<dbReference type="RefSeq" id="WP_141382904.1">
    <property type="nucleotide sequence ID" value="NZ_BJNF01000026.1"/>
</dbReference>
<dbReference type="OrthoDB" id="7850543at2"/>
<dbReference type="InterPro" id="IPR006448">
    <property type="entry name" value="Phage_term_ssu_P27"/>
</dbReference>
<dbReference type="Pfam" id="PF05119">
    <property type="entry name" value="Terminase_4"/>
    <property type="match status" value="1"/>
</dbReference>
<sequence length="156" mass="18272">MRGAKPKLRNVIPMRPDDVDAEKLRKKMMQRAIRRLMPRDLPPEVEKEYKRVAAILADPSVDRLKARYIDTIIEYCRCTVRMRGLRASMPTLAHEIYRVKTRNGDQVKSHPHVAQVNESWRQWRSLIAMLGLSPTDERNLLPGQGDLFDENDQYFD</sequence>
<evidence type="ECO:0000313" key="2">
    <source>
        <dbReference type="Proteomes" id="UP000318825"/>
    </source>
</evidence>
<dbReference type="AlphaFoldDB" id="A0A4Y3W819"/>
<comment type="caution">
    <text evidence="1">The sequence shown here is derived from an EMBL/GenBank/DDBJ whole genome shotgun (WGS) entry which is preliminary data.</text>
</comment>
<protein>
    <recommendedName>
        <fullName evidence="3">Phage terminase, small subunit, putative, P27</fullName>
    </recommendedName>
</protein>
<reference evidence="1 2" key="1">
    <citation type="submission" date="2019-06" db="EMBL/GenBank/DDBJ databases">
        <title>Whole genome shotgun sequence of Nitrobacter winogradskyi NBRC 14297.</title>
        <authorList>
            <person name="Hosoyama A."/>
            <person name="Uohara A."/>
            <person name="Ohji S."/>
            <person name="Ichikawa N."/>
        </authorList>
    </citation>
    <scope>NUCLEOTIDE SEQUENCE [LARGE SCALE GENOMIC DNA]</scope>
    <source>
        <strain evidence="1 2">NBRC 14297</strain>
    </source>
</reference>
<evidence type="ECO:0000313" key="1">
    <source>
        <dbReference type="EMBL" id="GEC15167.1"/>
    </source>
</evidence>
<evidence type="ECO:0008006" key="3">
    <source>
        <dbReference type="Google" id="ProtNLM"/>
    </source>
</evidence>
<gene>
    <name evidence="1" type="ORF">NWI01_10590</name>
</gene>
<organism evidence="1 2">
    <name type="scientific">Nitrobacter winogradskyi</name>
    <name type="common">Nitrobacter agilis</name>
    <dbReference type="NCBI Taxonomy" id="913"/>
    <lineage>
        <taxon>Bacteria</taxon>
        <taxon>Pseudomonadati</taxon>
        <taxon>Pseudomonadota</taxon>
        <taxon>Alphaproteobacteria</taxon>
        <taxon>Hyphomicrobiales</taxon>
        <taxon>Nitrobacteraceae</taxon>
        <taxon>Nitrobacter</taxon>
    </lineage>
</organism>
<proteinExistence type="predicted"/>